<dbReference type="Pfam" id="PF04922">
    <property type="entry name" value="DIE2_ALG10"/>
    <property type="match status" value="1"/>
</dbReference>
<feature type="transmembrane region" description="Helical" evidence="16">
    <location>
        <begin position="349"/>
        <end position="368"/>
    </location>
</feature>
<evidence type="ECO:0000256" key="7">
    <source>
        <dbReference type="ARBA" id="ARBA00022679"/>
    </source>
</evidence>
<reference evidence="17 18" key="1">
    <citation type="submission" date="2024-09" db="EMBL/GenBank/DDBJ databases">
        <title>Itraconazole resistance in Madurella fahalii resulting from another homologue of gene encoding cytochrome P450 14-alpha sterol demethylase (CYP51).</title>
        <authorList>
            <person name="Yoshioka I."/>
            <person name="Fahal A.H."/>
            <person name="Kaneko S."/>
            <person name="Yaguchi T."/>
        </authorList>
    </citation>
    <scope>NUCLEOTIDE SEQUENCE [LARGE SCALE GENOMIC DNA]</scope>
    <source>
        <strain evidence="17 18">IFM 68171</strain>
    </source>
</reference>
<evidence type="ECO:0000256" key="9">
    <source>
        <dbReference type="ARBA" id="ARBA00022824"/>
    </source>
</evidence>
<protein>
    <recommendedName>
        <fullName evidence="5">Dol-P-Glc:Glc(2)Man(9)GlcNAc(2)-PP-Dol alpha-1,2-glucosyltransferase</fullName>
        <ecNumber evidence="4">2.4.1.256</ecNumber>
    </recommendedName>
    <alternativeName>
        <fullName evidence="12">Asparagine-linked glycosylation protein 10</fullName>
    </alternativeName>
</protein>
<evidence type="ECO:0000256" key="13">
    <source>
        <dbReference type="ARBA" id="ARBA00044727"/>
    </source>
</evidence>
<evidence type="ECO:0000256" key="4">
    <source>
        <dbReference type="ARBA" id="ARBA00011967"/>
    </source>
</evidence>
<feature type="transmembrane region" description="Helical" evidence="16">
    <location>
        <begin position="267"/>
        <end position="291"/>
    </location>
</feature>
<evidence type="ECO:0000256" key="5">
    <source>
        <dbReference type="ARBA" id="ARBA00018512"/>
    </source>
</evidence>
<keyword evidence="9" id="KW-0256">Endoplasmic reticulum</keyword>
<dbReference type="InterPro" id="IPR019182">
    <property type="entry name" value="Cytochrome_b-c1_su10_fun"/>
</dbReference>
<dbReference type="Proteomes" id="UP001628179">
    <property type="component" value="Unassembled WGS sequence"/>
</dbReference>
<feature type="transmembrane region" description="Helical" evidence="16">
    <location>
        <begin position="45"/>
        <end position="63"/>
    </location>
</feature>
<gene>
    <name evidence="17" type="primary">ALG10</name>
    <name evidence="17" type="ORF">MFIFM68171_06773</name>
</gene>
<evidence type="ECO:0000256" key="6">
    <source>
        <dbReference type="ARBA" id="ARBA00022676"/>
    </source>
</evidence>
<feature type="transmembrane region" description="Helical" evidence="16">
    <location>
        <begin position="430"/>
        <end position="448"/>
    </location>
</feature>
<evidence type="ECO:0000256" key="1">
    <source>
        <dbReference type="ARBA" id="ARBA00004477"/>
    </source>
</evidence>
<keyword evidence="11 16" id="KW-0472">Membrane</keyword>
<proteinExistence type="inferred from homology"/>
<feature type="transmembrane region" description="Helical" evidence="16">
    <location>
        <begin position="619"/>
        <end position="638"/>
    </location>
</feature>
<evidence type="ECO:0000256" key="16">
    <source>
        <dbReference type="SAM" id="Phobius"/>
    </source>
</evidence>
<comment type="subcellular location">
    <subcellularLocation>
        <location evidence="1">Endoplasmic reticulum membrane</location>
        <topology evidence="1">Multi-pass membrane protein</topology>
    </subcellularLocation>
</comment>
<keyword evidence="10 16" id="KW-1133">Transmembrane helix</keyword>
<sequence length="662" mass="73801">MSRQFARQGASTHPTYKSPYGPKYFYQSHVAGITTQTAMRTGVKAGLYGGVALFTVIFFGSGIPRLQRDILQKIPFVGNYFVHEIPASDNTALVKIASLIFVALAAGSWHTLVDRCVPEPYLDEVFHIPQAQTYCAGRFGDWDDKITTPPGLYLFSVAIHKYWASKECTPYALRSTNVFATLLIAPLTIQCRQLIETRSAEREGKPLPQSASFYSYHTGLNIVLFPVIFFFSALYYTDVVSTLAVLVTYRNHLVRLGPQRPSFTNDVFTVVMGVLALLVRQTNVFWVVVYMGGLEAVHVLRSVKPAAQDSVSKVHDPPLNNSGPEDWIFCTVTLGITAARNPVRVMKQIWPHITVLGLFAGFVAWNGGVVLGDKTNHIATIHLAQMLYIWPLFAFFSAPLFIPSIISLISLPFRYFRSTTPTVGSPRSSTLINGGYTLLAFLLSLAIIKYNTIIHPFTLADNRHYMFYVFRYTILHSPARRFSLVVAYTLCRWLAWDTLAGGSPTTDSSNTSTAKPDTVHAPKSPPISSSSSNNNNSGTPPSTSTVILLFLATALSLVTAPLVEPRYFILPWVFYRLLVPAWEMPGSFPFASGRHGGGNDNKAPTGWLHKLARKLDLRLVLETIWFIGVNLGTMYMFLWRGYYWRGGDGEVLDGGRVQRFMW</sequence>
<evidence type="ECO:0000256" key="14">
    <source>
        <dbReference type="ARBA" id="ARBA00048064"/>
    </source>
</evidence>
<evidence type="ECO:0000313" key="18">
    <source>
        <dbReference type="Proteomes" id="UP001628179"/>
    </source>
</evidence>
<feature type="transmembrane region" description="Helical" evidence="16">
    <location>
        <begin position="388"/>
        <end position="409"/>
    </location>
</feature>
<feature type="transmembrane region" description="Helical" evidence="16">
    <location>
        <begin position="222"/>
        <end position="247"/>
    </location>
</feature>
<accession>A0ABQ0GFM4</accession>
<feature type="compositionally biased region" description="Polar residues" evidence="15">
    <location>
        <begin position="503"/>
        <end position="515"/>
    </location>
</feature>
<feature type="region of interest" description="Disordered" evidence="15">
    <location>
        <begin position="502"/>
        <end position="539"/>
    </location>
</feature>
<dbReference type="InterPro" id="IPR016900">
    <property type="entry name" value="Alg10"/>
</dbReference>
<keyword evidence="7" id="KW-0808">Transferase</keyword>
<evidence type="ECO:0000313" key="17">
    <source>
        <dbReference type="EMBL" id="GAB1316563.1"/>
    </source>
</evidence>
<dbReference type="Pfam" id="PF09796">
    <property type="entry name" value="QCR10"/>
    <property type="match status" value="1"/>
</dbReference>
<dbReference type="RefSeq" id="XP_070918294.1">
    <property type="nucleotide sequence ID" value="XM_071062193.1"/>
</dbReference>
<dbReference type="EMBL" id="BAAFSV010000003">
    <property type="protein sequence ID" value="GAB1316563.1"/>
    <property type="molecule type" value="Genomic_DNA"/>
</dbReference>
<evidence type="ECO:0000256" key="8">
    <source>
        <dbReference type="ARBA" id="ARBA00022692"/>
    </source>
</evidence>
<feature type="compositionally biased region" description="Low complexity" evidence="15">
    <location>
        <begin position="526"/>
        <end position="539"/>
    </location>
</feature>
<comment type="function">
    <text evidence="13">Dol-P-Glc:Glc(2)Man(9)GlcNAc(2)-PP-Dol alpha-1,2-glucosyltransferase that operates in the biosynthetic pathway of dolichol-linked oligosaccharides, the glycan precursors employed in protein asparagine (N)-glycosylation. The assembly of dolichol-linked oligosaccharides begins on the cytosolic side of the endoplasmic reticulum membrane and finishes in its lumen. The sequential addition of sugars to dolichol pyrophosphate produces dolichol-linked oligosaccharides containing fourteen sugars, including two GlcNAcs, nine mannoses and three glucoses. Once assembled, the oligosaccharide is transferred from the lipid to nascent proteins by oligosaccharyltransferases. In the lumen of the endoplasmic reticulum, adds the third and last glucose residue from dolichyl phosphate glucose (Dol-P-Glc) onto the lipid-linked oligosaccharide intermediate Glc(2)Man(9)GlcNAc(2)-PP-Dol to produce Glc(3)Man(9)GlcNAc(2)-PP-Dol.</text>
</comment>
<keyword evidence="6" id="KW-0328">Glycosyltransferase</keyword>
<keyword evidence="18" id="KW-1185">Reference proteome</keyword>
<evidence type="ECO:0000256" key="10">
    <source>
        <dbReference type="ARBA" id="ARBA00022989"/>
    </source>
</evidence>
<evidence type="ECO:0000256" key="2">
    <source>
        <dbReference type="ARBA" id="ARBA00004922"/>
    </source>
</evidence>
<comment type="caution">
    <text evidence="17">The sequence shown here is derived from an EMBL/GenBank/DDBJ whole genome shotgun (WGS) entry which is preliminary data.</text>
</comment>
<comment type="pathway">
    <text evidence="2">Protein modification; protein glycosylation.</text>
</comment>
<dbReference type="GeneID" id="98177516"/>
<evidence type="ECO:0000256" key="3">
    <source>
        <dbReference type="ARBA" id="ARBA00010600"/>
    </source>
</evidence>
<evidence type="ECO:0000256" key="11">
    <source>
        <dbReference type="ARBA" id="ARBA00023136"/>
    </source>
</evidence>
<comment type="catalytic activity">
    <reaction evidence="14">
        <text>an alpha-D-Glc-(1-&gt;3)-alpha-D-Glc-(1-&gt;3)-alpha-D-Man-(1-&gt;2)-alpha-D-Man-(1-&gt;2)-alpha-D-Man-(1-&gt;3)-[alpha-D-Man-(1-&gt;2)-alpha-D-Man-(1-&gt;3)-[alpha-D-Man-(1-&gt;2)-alpha-D-Man-(1-&gt;6)]-alpha-D-Man-(1-&gt;6)]-beta-D-Man-(1-&gt;4)-beta-D-GlcNAc-(1-&gt;4)-alpha-D-GlcNAc-diphospho-di-trans,poly-cis-dolichol + a di-trans,poly-cis-dolichyl beta-D-glucosyl phosphate = a alpha-D-Glc-(1-&gt;2)-alpha-D-Glc-(1-&gt;3)-alpha-D-Glc-(1-&gt;3)-alpha-D-Man-(1-&gt;2)-alpha-D-Man-(1-&gt;2)-alpha-D-Man-(1-&gt;3)-[alpha-D-Man-(1-&gt;2)-alpha-D-Man-(1-&gt;3)-[alpha-D-Man-(1-&gt;2)-alpha-D-Man-(1-&gt;6)]-alpha-D-Man-(1-&gt;6)]-beta-D-Man-(1-&gt;4)-beta-D-GlcNAc-(1-&gt;4)-alpha-D-GlcNAc-diphospho-di-trans,poly-cis-dolichol + a di-trans,poly-cis-dolichyl phosphate + H(+)</text>
        <dbReference type="Rhea" id="RHEA:29543"/>
        <dbReference type="Rhea" id="RHEA-COMP:19498"/>
        <dbReference type="Rhea" id="RHEA-COMP:19502"/>
        <dbReference type="Rhea" id="RHEA-COMP:19512"/>
        <dbReference type="Rhea" id="RHEA-COMP:19522"/>
        <dbReference type="ChEBI" id="CHEBI:15378"/>
        <dbReference type="ChEBI" id="CHEBI:57525"/>
        <dbReference type="ChEBI" id="CHEBI:57683"/>
        <dbReference type="ChEBI" id="CHEBI:132522"/>
        <dbReference type="ChEBI" id="CHEBI:132523"/>
        <dbReference type="EC" id="2.4.1.256"/>
    </reaction>
    <physiologicalReaction direction="left-to-right" evidence="14">
        <dbReference type="Rhea" id="RHEA:29544"/>
    </physiologicalReaction>
</comment>
<dbReference type="EC" id="2.4.1.256" evidence="4"/>
<dbReference type="PANTHER" id="PTHR12989:SF10">
    <property type="entry name" value="DOL-P-GLC:GLC(2)MAN(9)GLCNAC(2)-PP-DOL ALPHA-1,2-GLUCOSYLTRANSFERASE-RELATED"/>
    <property type="match status" value="1"/>
</dbReference>
<dbReference type="PANTHER" id="PTHR12989">
    <property type="entry name" value="ALPHA-1,2-GLUCOSYLTRANSFERASE ALG10"/>
    <property type="match status" value="1"/>
</dbReference>
<comment type="similarity">
    <text evidence="3">Belongs to the ALG10 glucosyltransferase family.</text>
</comment>
<organism evidence="17 18">
    <name type="scientific">Madurella fahalii</name>
    <dbReference type="NCBI Taxonomy" id="1157608"/>
    <lineage>
        <taxon>Eukaryota</taxon>
        <taxon>Fungi</taxon>
        <taxon>Dikarya</taxon>
        <taxon>Ascomycota</taxon>
        <taxon>Pezizomycotina</taxon>
        <taxon>Sordariomycetes</taxon>
        <taxon>Sordariomycetidae</taxon>
        <taxon>Sordariales</taxon>
        <taxon>Sordariales incertae sedis</taxon>
        <taxon>Madurella</taxon>
    </lineage>
</organism>
<evidence type="ECO:0000256" key="12">
    <source>
        <dbReference type="ARBA" id="ARBA00032069"/>
    </source>
</evidence>
<name>A0ABQ0GFM4_9PEZI</name>
<keyword evidence="8 16" id="KW-0812">Transmembrane</keyword>
<evidence type="ECO:0000256" key="15">
    <source>
        <dbReference type="SAM" id="MobiDB-lite"/>
    </source>
</evidence>